<dbReference type="Gene3D" id="1.25.40.180">
    <property type="match status" value="3"/>
</dbReference>
<dbReference type="InterPro" id="IPR015172">
    <property type="entry name" value="MIF4G-like_typ-1"/>
</dbReference>
<dbReference type="PANTHER" id="PTHR12412:SF2">
    <property type="entry name" value="NUCLEAR CAP-BINDING PROTEIN SUBUNIT 1"/>
    <property type="match status" value="1"/>
</dbReference>
<evidence type="ECO:0000259" key="2">
    <source>
        <dbReference type="Pfam" id="PF09088"/>
    </source>
</evidence>
<gene>
    <name evidence="4" type="primary">cbc1</name>
    <name evidence="4" type="ORF">Daus18300_008487</name>
</gene>
<protein>
    <submittedName>
        <fullName evidence="4">Nuclear cap-binding protein subunit 1</fullName>
    </submittedName>
</protein>
<comment type="caution">
    <text evidence="4">The sequence shown here is derived from an EMBL/GenBank/DDBJ whole genome shotgun (WGS) entry which is preliminary data.</text>
</comment>
<dbReference type="Pfam" id="PF09088">
    <property type="entry name" value="MIF4G_like"/>
    <property type="match status" value="1"/>
</dbReference>
<feature type="region of interest" description="Disordered" evidence="1">
    <location>
        <begin position="745"/>
        <end position="769"/>
    </location>
</feature>
<reference evidence="4 5" key="1">
    <citation type="journal article" date="2024" name="IMA Fungus">
        <title>IMA Genome - F19 : A genome assembly and annotation guide to empower mycologists, including annotated draft genome sequences of Ceratocystis pirilliformis, Diaporthe australafricana, Fusarium ophioides, Paecilomyces lecythidis, and Sporothrix stenoceras.</title>
        <authorList>
            <person name="Aylward J."/>
            <person name="Wilson A.M."/>
            <person name="Visagie C.M."/>
            <person name="Spraker J."/>
            <person name="Barnes I."/>
            <person name="Buitendag C."/>
            <person name="Ceriani C."/>
            <person name="Del Mar Angel L."/>
            <person name="du Plessis D."/>
            <person name="Fuchs T."/>
            <person name="Gasser K."/>
            <person name="Kramer D."/>
            <person name="Li W."/>
            <person name="Munsamy K."/>
            <person name="Piso A."/>
            <person name="Price J.L."/>
            <person name="Sonnekus B."/>
            <person name="Thomas C."/>
            <person name="van der Nest A."/>
            <person name="van Dijk A."/>
            <person name="van Heerden A."/>
            <person name="van Vuuren N."/>
            <person name="Yilmaz N."/>
            <person name="Duong T.A."/>
            <person name="van der Merwe N.A."/>
            <person name="Wingfield M.J."/>
            <person name="Wingfield B.D."/>
        </authorList>
    </citation>
    <scope>NUCLEOTIDE SEQUENCE [LARGE SCALE GENOMIC DNA]</scope>
    <source>
        <strain evidence="4 5">CMW 18300</strain>
    </source>
</reference>
<accession>A0ABR3WI82</accession>
<dbReference type="InterPro" id="IPR027159">
    <property type="entry name" value="CBP80"/>
</dbReference>
<keyword evidence="5" id="KW-1185">Reference proteome</keyword>
<evidence type="ECO:0000256" key="1">
    <source>
        <dbReference type="SAM" id="MobiDB-lite"/>
    </source>
</evidence>
<organism evidence="4 5">
    <name type="scientific">Diaporthe australafricana</name>
    <dbReference type="NCBI Taxonomy" id="127596"/>
    <lineage>
        <taxon>Eukaryota</taxon>
        <taxon>Fungi</taxon>
        <taxon>Dikarya</taxon>
        <taxon>Ascomycota</taxon>
        <taxon>Pezizomycotina</taxon>
        <taxon>Sordariomycetes</taxon>
        <taxon>Sordariomycetidae</taxon>
        <taxon>Diaporthales</taxon>
        <taxon>Diaporthaceae</taxon>
        <taxon>Diaporthe</taxon>
    </lineage>
</organism>
<evidence type="ECO:0000313" key="5">
    <source>
        <dbReference type="Proteomes" id="UP001583177"/>
    </source>
</evidence>
<feature type="domain" description="MIF4G-like type 2" evidence="3">
    <location>
        <begin position="574"/>
        <end position="843"/>
    </location>
</feature>
<name>A0ABR3WI82_9PEZI</name>
<dbReference type="Pfam" id="PF09090">
    <property type="entry name" value="MIF4G_like_2"/>
    <property type="match status" value="1"/>
</dbReference>
<feature type="compositionally biased region" description="Basic and acidic residues" evidence="1">
    <location>
        <begin position="20"/>
        <end position="35"/>
    </location>
</feature>
<feature type="region of interest" description="Disordered" evidence="1">
    <location>
        <begin position="1"/>
        <end position="48"/>
    </location>
</feature>
<feature type="compositionally biased region" description="Acidic residues" evidence="1">
    <location>
        <begin position="755"/>
        <end position="769"/>
    </location>
</feature>
<feature type="domain" description="MIF4G-like type 1" evidence="2">
    <location>
        <begin position="367"/>
        <end position="557"/>
    </location>
</feature>
<feature type="region of interest" description="Disordered" evidence="1">
    <location>
        <begin position="123"/>
        <end position="154"/>
    </location>
</feature>
<dbReference type="SUPFAM" id="SSF48371">
    <property type="entry name" value="ARM repeat"/>
    <property type="match status" value="3"/>
</dbReference>
<proteinExistence type="predicted"/>
<dbReference type="InterPro" id="IPR016024">
    <property type="entry name" value="ARM-type_fold"/>
</dbReference>
<dbReference type="InterPro" id="IPR015174">
    <property type="entry name" value="MIF4G-like_typ-2"/>
</dbReference>
<sequence>MADYDRRHGGGGHNPRKRRYREDDDHQQSYRDQRGPRRRHEPPVPSRLRKQIIDLADNPLRRVQEEVNGVAHLLAENYDDERLRANFVDLVLQLAVEQPLKTPFAAAVVLVVNTLTHKPAAAAAAANGGDDGLDTSMENGGQDQAPKEPQPTSGVVDDLLAKAAAQVEEKVKLGEWREVKLYLKFLACLQSCLEGDGVFPILEDLFNQAVELQTNNNEDTIGTELVKIILLTIPYAVAAAPDKTEKLATELLDKTEVIAGEPHTLQNLIDPFHTEGDEKSPAATMNFLGLLQTQLQAEASSGWKLACLPRPWKMPLEEVEQQEKLDNCPKHKLPAIAIPETMVAGPRPLFPEIYFSVYLGQEIESVPPVTTITSSLVRDNLVDTINILHYNRTIAARRLIDIDNYFAEGTFVSRATPFDQIRDVPSGKSTWKPEDVVVDAVFSQLFLLPTPEQKLVYYHSVLTEACRIAPAAIAPSFGRSIRFLYRNIGRLDIELGQRFTDWFAHHLSNFGFTWKWTEWTADVKLPNLHPCKAFIMGGIDKEIRLSFAGRIRKTLPEGYQDLVPPEKDQEEPPFKFEKDDTPFAQEGRELAQHLKRKASDEDIQPVIERIHSLAIDQGLDPLVASTDVFTTAVLSIGSKSLSHVLAAIERTKERLMDAGATSEPARAQIITAVMDFWSAHPGVAITIIEKLLNYSIISPTAVVQWALVKHAGETRGEALARSYIYELVFNTIAKVTKRMREVVASTAPAAKPEGEGEGEGEGGDGDVDMSSELEDAKRREAQATRELFKTAQDALVAWASGAKDELMDDAGMPDAEREDRDRLVKRWGERWLRVVRRRAAIEETFLLEAEKAPKA</sequence>
<dbReference type="Proteomes" id="UP001583177">
    <property type="component" value="Unassembled WGS sequence"/>
</dbReference>
<evidence type="ECO:0000313" key="4">
    <source>
        <dbReference type="EMBL" id="KAL1862528.1"/>
    </source>
</evidence>
<dbReference type="EMBL" id="JAWRVE010000080">
    <property type="protein sequence ID" value="KAL1862528.1"/>
    <property type="molecule type" value="Genomic_DNA"/>
</dbReference>
<evidence type="ECO:0000259" key="3">
    <source>
        <dbReference type="Pfam" id="PF09090"/>
    </source>
</evidence>
<dbReference type="PANTHER" id="PTHR12412">
    <property type="entry name" value="CAP BINDING PROTEIN"/>
    <property type="match status" value="1"/>
</dbReference>